<accession>A0A899FY68</accession>
<name>A0A899FY68_9ASCO</name>
<dbReference type="Proteomes" id="UP000663699">
    <property type="component" value="Chromosome 5"/>
</dbReference>
<dbReference type="OrthoDB" id="5399812at2759"/>
<sequence>MRSPKNKLLKECVLCVEEQEYYNNMQLNNEMRTIDKCFEKKENNNNEKDDILDHASNNIFSSLKKCSAAISSANVELELHLISKIKLYVETLESLERCKTYLKKNDLICK</sequence>
<keyword evidence="2" id="KW-1185">Reference proteome</keyword>
<gene>
    <name evidence="1" type="ORF">MERGE_002553</name>
</gene>
<reference evidence="1" key="1">
    <citation type="submission" date="2020-06" db="EMBL/GenBank/DDBJ databases">
        <title>Genomes of multiple members of Pneumocystis genus reveal paths to human pathogen Pneumocystis jirovecii.</title>
        <authorList>
            <person name="Cisse O.H."/>
            <person name="Ma L."/>
            <person name="Dekker J."/>
            <person name="Khil P."/>
            <person name="Jo J."/>
            <person name="Brenchley J."/>
            <person name="Blair R."/>
            <person name="Pahar B."/>
            <person name="Chabe M."/>
            <person name="Van Rompay K.A."/>
            <person name="Keesler R."/>
            <person name="Sukura A."/>
            <person name="Hirsch V."/>
            <person name="Kutty G."/>
            <person name="Liu Y."/>
            <person name="Peng L."/>
            <person name="Chen J."/>
            <person name="Song J."/>
            <person name="Weissenbacher-Lang C."/>
            <person name="Xu J."/>
            <person name="Upham N.S."/>
            <person name="Stajich J.E."/>
            <person name="Cuomo C.A."/>
            <person name="Cushion M.T."/>
            <person name="Kovacs J.A."/>
        </authorList>
    </citation>
    <scope>NUCLEOTIDE SEQUENCE</scope>
    <source>
        <strain evidence="1">2A</strain>
    </source>
</reference>
<dbReference type="AlphaFoldDB" id="A0A899FY68"/>
<organism evidence="1 2">
    <name type="scientific">Pneumocystis wakefieldiae</name>
    <dbReference type="NCBI Taxonomy" id="38082"/>
    <lineage>
        <taxon>Eukaryota</taxon>
        <taxon>Fungi</taxon>
        <taxon>Dikarya</taxon>
        <taxon>Ascomycota</taxon>
        <taxon>Taphrinomycotina</taxon>
        <taxon>Pneumocystomycetes</taxon>
        <taxon>Pneumocystaceae</taxon>
        <taxon>Pneumocystis</taxon>
    </lineage>
</organism>
<protein>
    <submittedName>
        <fullName evidence="1">Uncharacterized protein</fullName>
    </submittedName>
</protein>
<dbReference type="EMBL" id="CP054536">
    <property type="protein sequence ID" value="QSL65244.1"/>
    <property type="molecule type" value="Genomic_DNA"/>
</dbReference>
<evidence type="ECO:0000313" key="1">
    <source>
        <dbReference type="EMBL" id="QSL65244.1"/>
    </source>
</evidence>
<proteinExistence type="predicted"/>
<evidence type="ECO:0000313" key="2">
    <source>
        <dbReference type="Proteomes" id="UP000663699"/>
    </source>
</evidence>